<comment type="caution">
    <text evidence="2">The sequence shown here is derived from an EMBL/GenBank/DDBJ whole genome shotgun (WGS) entry which is preliminary data.</text>
</comment>
<dbReference type="Proteomes" id="UP001500016">
    <property type="component" value="Unassembled WGS sequence"/>
</dbReference>
<evidence type="ECO:0000313" key="3">
    <source>
        <dbReference type="Proteomes" id="UP001500016"/>
    </source>
</evidence>
<evidence type="ECO:0000313" key="2">
    <source>
        <dbReference type="EMBL" id="GAA2064146.1"/>
    </source>
</evidence>
<sequence>MADVTGGTASHTRASPYGSPSRRGALSVVTVPTGRDSGIDAEHQAVRQALTRPCVEGRQWCTGGAVQALAFGHG</sequence>
<name>A0ABN2VJR8_9ACTN</name>
<reference evidence="2 3" key="1">
    <citation type="journal article" date="2019" name="Int. J. Syst. Evol. Microbiol.">
        <title>The Global Catalogue of Microorganisms (GCM) 10K type strain sequencing project: providing services to taxonomists for standard genome sequencing and annotation.</title>
        <authorList>
            <consortium name="The Broad Institute Genomics Platform"/>
            <consortium name="The Broad Institute Genome Sequencing Center for Infectious Disease"/>
            <person name="Wu L."/>
            <person name="Ma J."/>
        </authorList>
    </citation>
    <scope>NUCLEOTIDE SEQUENCE [LARGE SCALE GENOMIC DNA]</scope>
    <source>
        <strain evidence="2 3">JCM 15478</strain>
    </source>
</reference>
<evidence type="ECO:0008006" key="4">
    <source>
        <dbReference type="Google" id="ProtNLM"/>
    </source>
</evidence>
<keyword evidence="3" id="KW-1185">Reference proteome</keyword>
<gene>
    <name evidence="2" type="ORF">GCM10009801_08560</name>
</gene>
<accession>A0ABN2VJR8</accession>
<protein>
    <recommendedName>
        <fullName evidence="4">Transposase</fullName>
    </recommendedName>
</protein>
<evidence type="ECO:0000256" key="1">
    <source>
        <dbReference type="SAM" id="MobiDB-lite"/>
    </source>
</evidence>
<organism evidence="2 3">
    <name type="scientific">Streptomyces albiaxialis</name>
    <dbReference type="NCBI Taxonomy" id="329523"/>
    <lineage>
        <taxon>Bacteria</taxon>
        <taxon>Bacillati</taxon>
        <taxon>Actinomycetota</taxon>
        <taxon>Actinomycetes</taxon>
        <taxon>Kitasatosporales</taxon>
        <taxon>Streptomycetaceae</taxon>
        <taxon>Streptomyces</taxon>
    </lineage>
</organism>
<feature type="region of interest" description="Disordered" evidence="1">
    <location>
        <begin position="1"/>
        <end position="25"/>
    </location>
</feature>
<proteinExistence type="predicted"/>
<dbReference type="EMBL" id="BAAAPE010000001">
    <property type="protein sequence ID" value="GAA2064146.1"/>
    <property type="molecule type" value="Genomic_DNA"/>
</dbReference>